<evidence type="ECO:0000313" key="1">
    <source>
        <dbReference type="EMBL" id="UWP80530.1"/>
    </source>
</evidence>
<name>A0ABY5VSJ1_9ACTN</name>
<evidence type="ECO:0000313" key="2">
    <source>
        <dbReference type="Proteomes" id="UP001059617"/>
    </source>
</evidence>
<dbReference type="EMBL" id="CP073720">
    <property type="protein sequence ID" value="UWP80530.1"/>
    <property type="molecule type" value="Genomic_DNA"/>
</dbReference>
<gene>
    <name evidence="1" type="ORF">Dfulv_35975</name>
</gene>
<reference evidence="1" key="1">
    <citation type="submission" date="2021-04" db="EMBL/GenBank/DDBJ databases">
        <authorList>
            <person name="Hartkoorn R.C."/>
            <person name="Beaudoing E."/>
            <person name="Hot D."/>
        </authorList>
    </citation>
    <scope>NUCLEOTIDE SEQUENCE</scope>
    <source>
        <strain evidence="1">NRRL B-16292</strain>
    </source>
</reference>
<protein>
    <submittedName>
        <fullName evidence="1">Uncharacterized protein</fullName>
    </submittedName>
</protein>
<accession>A0ABY5VSJ1</accession>
<sequence>MDLNDNNDVVTDRRLPGWRARLIVDDHAGEPWGDALAPALIISSSGHVQAAADVYQDRRAEQIRRAWQHFTDHDLFSRYLRLSHGTTAIAAATTGDTTVLTFDTSDYRAHAGITTITDLTGERDEWQAWLDGDVYGVIVEHRTTAQRCLHCGHIRPSSLVEVDACWGHYGRAYAAEQALHLLRAAARS</sequence>
<dbReference type="RefSeq" id="WP_259858292.1">
    <property type="nucleotide sequence ID" value="NZ_BAAAST010000135.1"/>
</dbReference>
<keyword evidence="2" id="KW-1185">Reference proteome</keyword>
<organism evidence="1 2">
    <name type="scientific">Dactylosporangium fulvum</name>
    <dbReference type="NCBI Taxonomy" id="53359"/>
    <lineage>
        <taxon>Bacteria</taxon>
        <taxon>Bacillati</taxon>
        <taxon>Actinomycetota</taxon>
        <taxon>Actinomycetes</taxon>
        <taxon>Micromonosporales</taxon>
        <taxon>Micromonosporaceae</taxon>
        <taxon>Dactylosporangium</taxon>
    </lineage>
</organism>
<dbReference type="Proteomes" id="UP001059617">
    <property type="component" value="Chromosome"/>
</dbReference>
<reference evidence="1" key="2">
    <citation type="submission" date="2022-09" db="EMBL/GenBank/DDBJ databases">
        <title>Biosynthetic gene clusters of Dactylosporangioum fulvum.</title>
        <authorList>
            <person name="Caradec T."/>
        </authorList>
    </citation>
    <scope>NUCLEOTIDE SEQUENCE</scope>
    <source>
        <strain evidence="1">NRRL B-16292</strain>
    </source>
</reference>
<proteinExistence type="predicted"/>